<evidence type="ECO:0000313" key="1">
    <source>
        <dbReference type="EMBL" id="OWZ03913.1"/>
    </source>
</evidence>
<dbReference type="EMBL" id="NBNE01005253">
    <property type="protein sequence ID" value="OWZ03913.1"/>
    <property type="molecule type" value="Genomic_DNA"/>
</dbReference>
<dbReference type="Gene3D" id="3.10.10.10">
    <property type="entry name" value="HIV Type 1 Reverse Transcriptase, subunit A, domain 1"/>
    <property type="match status" value="1"/>
</dbReference>
<dbReference type="OrthoDB" id="110926at2759"/>
<sequence>MPSEPARVSLVTQTTETLTADGDRIEYVGTDDGLPTTTMKIGGERRHVKLDSGARYTILGTNWMSFGDKVAEKAPVDYVEGIGGVLLDVVGCAVMLATTVTEVRNGVAWVPAINSSPGEVRLPSKHELGTWIPLYKDMEVLEMSGNLRTEKLVAWWSDMGNDNAPLDNEHELNIGATDKSDQRFIKQLLRVYRRVVADTEDCPPATTLDVELHIDTENTTPIMTKHRRMAQTENVVVEDSVQKMLQAGVKEELNGAWGFPVVLVRKKD</sequence>
<reference evidence="2" key="1">
    <citation type="submission" date="2017-03" db="EMBL/GenBank/DDBJ databases">
        <title>Phytopthora megakarya and P. palmivora, two closely related causual agents of cacao black pod achieved similar genome size and gene model numbers by different mechanisms.</title>
        <authorList>
            <person name="Ali S."/>
            <person name="Shao J."/>
            <person name="Larry D.J."/>
            <person name="Kronmiller B."/>
            <person name="Shen D."/>
            <person name="Strem M.D."/>
            <person name="Melnick R.L."/>
            <person name="Guiltinan M.J."/>
            <person name="Tyler B.M."/>
            <person name="Meinhardt L.W."/>
            <person name="Bailey B.A."/>
        </authorList>
    </citation>
    <scope>NUCLEOTIDE SEQUENCE [LARGE SCALE GENOMIC DNA]</scope>
    <source>
        <strain evidence="2">zdho120</strain>
    </source>
</reference>
<keyword evidence="2" id="KW-1185">Reference proteome</keyword>
<accession>A0A225VEV2</accession>
<dbReference type="SUPFAM" id="SSF50630">
    <property type="entry name" value="Acid proteases"/>
    <property type="match status" value="1"/>
</dbReference>
<dbReference type="InterPro" id="IPR021109">
    <property type="entry name" value="Peptidase_aspartic_dom_sf"/>
</dbReference>
<dbReference type="InterPro" id="IPR043502">
    <property type="entry name" value="DNA/RNA_pol_sf"/>
</dbReference>
<evidence type="ECO:0008006" key="3">
    <source>
        <dbReference type="Google" id="ProtNLM"/>
    </source>
</evidence>
<dbReference type="SUPFAM" id="SSF56672">
    <property type="entry name" value="DNA/RNA polymerases"/>
    <property type="match status" value="1"/>
</dbReference>
<name>A0A225VEV2_9STRA</name>
<evidence type="ECO:0000313" key="2">
    <source>
        <dbReference type="Proteomes" id="UP000198211"/>
    </source>
</evidence>
<dbReference type="AlphaFoldDB" id="A0A225VEV2"/>
<protein>
    <recommendedName>
        <fullName evidence="3">Peptidase A2 domain-containing protein</fullName>
    </recommendedName>
</protein>
<gene>
    <name evidence="1" type="ORF">PHMEG_00024276</name>
</gene>
<comment type="caution">
    <text evidence="1">The sequence shown here is derived from an EMBL/GenBank/DDBJ whole genome shotgun (WGS) entry which is preliminary data.</text>
</comment>
<feature type="non-terminal residue" evidence="1">
    <location>
        <position position="268"/>
    </location>
</feature>
<proteinExistence type="predicted"/>
<organism evidence="1 2">
    <name type="scientific">Phytophthora megakarya</name>
    <dbReference type="NCBI Taxonomy" id="4795"/>
    <lineage>
        <taxon>Eukaryota</taxon>
        <taxon>Sar</taxon>
        <taxon>Stramenopiles</taxon>
        <taxon>Oomycota</taxon>
        <taxon>Peronosporomycetes</taxon>
        <taxon>Peronosporales</taxon>
        <taxon>Peronosporaceae</taxon>
        <taxon>Phytophthora</taxon>
    </lineage>
</organism>
<dbReference type="Proteomes" id="UP000198211">
    <property type="component" value="Unassembled WGS sequence"/>
</dbReference>